<feature type="domain" description="Protein OrfX2/OrfX3/P47" evidence="3">
    <location>
        <begin position="3"/>
        <end position="301"/>
    </location>
</feature>
<dbReference type="RefSeq" id="WP_340342991.1">
    <property type="nucleotide sequence ID" value="NZ_JBBKZT010000006.1"/>
</dbReference>
<comment type="similarity">
    <text evidence="2">Belongs to the TULIP P47 family.</text>
</comment>
<keyword evidence="1" id="KW-0843">Virulence</keyword>
<sequence>MDTNGWDTISVLNIQQVNTQLNTRLGALVMTFDTSWVDGFSGTYTATGSFGPWSITGGSGSDIYLTLPITSGSLQAQGSTAKPTDISGMSVTVIVNLEWVPAIVTPQGKSLQFALSSVTAPNTPRQPGGIYVKSVSDPHNTGFGAEVGSGIANALLDNKDKITFIFAQTGVVDLSTATWLAPRQSTYSFHQPGGSNDQYLAILSVVDDRDISKLSSNIDAGIASTAYPLSFVISGDLFLRYVILPSLTKAFPGANASTFAYANGQITMAHGFDLDKVKSGAIWYTPNVKSMVVTINANALKNVTGGSVYLDMPNAYLDFSSTTNNVLTYDASTRTFAFAKDPNPSTSTNDRVPWYDYLLTLGAIGAAITAIVLAAVESGLAGSLSGSALAGSLSEAPATSVTWQGLDQITVAAGSLNDCFMLQANVA</sequence>
<comment type="caution">
    <text evidence="4">The sequence shown here is derived from an EMBL/GenBank/DDBJ whole genome shotgun (WGS) entry which is preliminary data.</text>
</comment>
<reference evidence="4 5" key="1">
    <citation type="submission" date="2024-03" db="EMBL/GenBank/DDBJ databases">
        <title>Novel species of the genus Variovorax.</title>
        <authorList>
            <person name="Liu Q."/>
            <person name="Xin Y.-H."/>
        </authorList>
    </citation>
    <scope>NUCLEOTIDE SEQUENCE [LARGE SCALE GENOMIC DNA]</scope>
    <source>
        <strain evidence="4 5">KACC 18900</strain>
    </source>
</reference>
<dbReference type="InterPro" id="IPR010567">
    <property type="entry name" value="OrfX2/OrfX3/P47"/>
</dbReference>
<proteinExistence type="inferred from homology"/>
<dbReference type="Pfam" id="PF06597">
    <property type="entry name" value="Clostridium_P47"/>
    <property type="match status" value="1"/>
</dbReference>
<keyword evidence="5" id="KW-1185">Reference proteome</keyword>
<dbReference type="EMBL" id="JBBKZT010000006">
    <property type="protein sequence ID" value="MEJ8847855.1"/>
    <property type="molecule type" value="Genomic_DNA"/>
</dbReference>
<name>A0ABU8WJZ7_9BURK</name>
<evidence type="ECO:0000313" key="4">
    <source>
        <dbReference type="EMBL" id="MEJ8847855.1"/>
    </source>
</evidence>
<evidence type="ECO:0000256" key="2">
    <source>
        <dbReference type="ARBA" id="ARBA00035010"/>
    </source>
</evidence>
<evidence type="ECO:0000313" key="5">
    <source>
        <dbReference type="Proteomes" id="UP001385892"/>
    </source>
</evidence>
<protein>
    <submittedName>
        <fullName evidence="4">TULIP family P47-like protein</fullName>
    </submittedName>
</protein>
<gene>
    <name evidence="4" type="ORF">WKW82_14435</name>
</gene>
<dbReference type="Proteomes" id="UP001385892">
    <property type="component" value="Unassembled WGS sequence"/>
</dbReference>
<evidence type="ECO:0000256" key="1">
    <source>
        <dbReference type="ARBA" id="ARBA00023026"/>
    </source>
</evidence>
<evidence type="ECO:0000259" key="3">
    <source>
        <dbReference type="Pfam" id="PF06597"/>
    </source>
</evidence>
<organism evidence="4 5">
    <name type="scientific">Variovorax rhizosphaerae</name>
    <dbReference type="NCBI Taxonomy" id="1836200"/>
    <lineage>
        <taxon>Bacteria</taxon>
        <taxon>Pseudomonadati</taxon>
        <taxon>Pseudomonadota</taxon>
        <taxon>Betaproteobacteria</taxon>
        <taxon>Burkholderiales</taxon>
        <taxon>Comamonadaceae</taxon>
        <taxon>Variovorax</taxon>
    </lineage>
</organism>
<accession>A0ABU8WJZ7</accession>